<dbReference type="PANTHER" id="PTHR10622">
    <property type="entry name" value="HET DOMAIN-CONTAINING PROTEIN"/>
    <property type="match status" value="1"/>
</dbReference>
<dbReference type="InterPro" id="IPR010730">
    <property type="entry name" value="HET"/>
</dbReference>
<dbReference type="AlphaFoldDB" id="A0A9Q9AMD2"/>
<keyword evidence="4" id="KW-1185">Reference proteome</keyword>
<sequence length="388" mass="44844">MRLVNTSSFELVEFTEDEIPYGQYAVLSHRWTHDEVTFKEFRKGLKPQSIGYQKVVEACKYAKGRKRPYIWVDTCCIDKRSSAELSEAVNSMFRWYQRSAECYVYLQDVVLPESHDDPVSLENLLKDCQWFKRGWTLQELLAPAEVIFLTAQWTSLGTRQDDEMATVVSQITSIGLYDLNNFNQQRPSVARKMSWASRRTTTRPEDIAYCLLGLFDVSMPLLYGEGAGRAFMRLQQEVIRKSDDKSIFAWGQGTELGLVWYGLLAPSPAPFEHYGDIVVDDGNFENKYPYEMTNQGLSLRSQAEMLLGEGSEKFLIDLDCMKLASNRDGHLRRYRCYLILEPITPDGRMYRRRHFAFGGLGEDVELKYPKEKRGPKVVKHFYVKQSGL</sequence>
<evidence type="ECO:0000313" key="4">
    <source>
        <dbReference type="Proteomes" id="UP001056384"/>
    </source>
</evidence>
<dbReference type="EMBL" id="CP099421">
    <property type="protein sequence ID" value="USW51964.1"/>
    <property type="molecule type" value="Genomic_DNA"/>
</dbReference>
<dbReference type="Pfam" id="PF06985">
    <property type="entry name" value="HET"/>
    <property type="match status" value="1"/>
</dbReference>
<proteinExistence type="predicted"/>
<dbReference type="Pfam" id="PF26640">
    <property type="entry name" value="DUF8212"/>
    <property type="match status" value="1"/>
</dbReference>
<name>A0A9Q9AMD2_9PEZI</name>
<evidence type="ECO:0000259" key="2">
    <source>
        <dbReference type="Pfam" id="PF26640"/>
    </source>
</evidence>
<feature type="domain" description="DUF8212" evidence="2">
    <location>
        <begin position="229"/>
        <end position="252"/>
    </location>
</feature>
<protein>
    <submittedName>
        <fullName evidence="3">Heterokaryon incompatibility</fullName>
    </submittedName>
</protein>
<evidence type="ECO:0000259" key="1">
    <source>
        <dbReference type="Pfam" id="PF06985"/>
    </source>
</evidence>
<feature type="domain" description="Heterokaryon incompatibility" evidence="1">
    <location>
        <begin position="24"/>
        <end position="108"/>
    </location>
</feature>
<organism evidence="3 4">
    <name type="scientific">Septoria linicola</name>
    <dbReference type="NCBI Taxonomy" id="215465"/>
    <lineage>
        <taxon>Eukaryota</taxon>
        <taxon>Fungi</taxon>
        <taxon>Dikarya</taxon>
        <taxon>Ascomycota</taxon>
        <taxon>Pezizomycotina</taxon>
        <taxon>Dothideomycetes</taxon>
        <taxon>Dothideomycetidae</taxon>
        <taxon>Mycosphaerellales</taxon>
        <taxon>Mycosphaerellaceae</taxon>
        <taxon>Septoria</taxon>
    </lineage>
</organism>
<reference evidence="3" key="1">
    <citation type="submission" date="2022-06" db="EMBL/GenBank/DDBJ databases">
        <title>Complete genome sequences of two strains of the flax pathogen Septoria linicola.</title>
        <authorList>
            <person name="Lapalu N."/>
            <person name="Simon A."/>
            <person name="Demenou B."/>
            <person name="Paumier D."/>
            <person name="Guillot M.-P."/>
            <person name="Gout L."/>
            <person name="Valade R."/>
        </authorList>
    </citation>
    <scope>NUCLEOTIDE SEQUENCE</scope>
    <source>
        <strain evidence="3">SE15195</strain>
    </source>
</reference>
<dbReference type="PANTHER" id="PTHR10622:SF10">
    <property type="entry name" value="HET DOMAIN-CONTAINING PROTEIN"/>
    <property type="match status" value="1"/>
</dbReference>
<dbReference type="Proteomes" id="UP001056384">
    <property type="component" value="Chromosome 4"/>
</dbReference>
<gene>
    <name evidence="3" type="ORF">Slin15195_G052830</name>
</gene>
<dbReference type="InterPro" id="IPR058525">
    <property type="entry name" value="DUF8212"/>
</dbReference>
<accession>A0A9Q9AMD2</accession>
<evidence type="ECO:0000313" key="3">
    <source>
        <dbReference type="EMBL" id="USW51964.1"/>
    </source>
</evidence>